<feature type="compositionally biased region" description="Polar residues" evidence="1">
    <location>
        <begin position="350"/>
        <end position="362"/>
    </location>
</feature>
<evidence type="ECO:0000313" key="2">
    <source>
        <dbReference type="EMBL" id="VUZ53951.1"/>
    </source>
</evidence>
<protein>
    <submittedName>
        <fullName evidence="2">Uncharacterized protein</fullName>
    </submittedName>
</protein>
<feature type="region of interest" description="Disordered" evidence="1">
    <location>
        <begin position="214"/>
        <end position="393"/>
    </location>
</feature>
<evidence type="ECO:0000313" key="3">
    <source>
        <dbReference type="Proteomes" id="UP000321570"/>
    </source>
</evidence>
<organism evidence="2 3">
    <name type="scientific">Hymenolepis diminuta</name>
    <name type="common">Rat tapeworm</name>
    <dbReference type="NCBI Taxonomy" id="6216"/>
    <lineage>
        <taxon>Eukaryota</taxon>
        <taxon>Metazoa</taxon>
        <taxon>Spiralia</taxon>
        <taxon>Lophotrochozoa</taxon>
        <taxon>Platyhelminthes</taxon>
        <taxon>Cestoda</taxon>
        <taxon>Eucestoda</taxon>
        <taxon>Cyclophyllidea</taxon>
        <taxon>Hymenolepididae</taxon>
        <taxon>Hymenolepis</taxon>
    </lineage>
</organism>
<feature type="compositionally biased region" description="Basic and acidic residues" evidence="1">
    <location>
        <begin position="231"/>
        <end position="242"/>
    </location>
</feature>
<proteinExistence type="predicted"/>
<feature type="compositionally biased region" description="Polar residues" evidence="1">
    <location>
        <begin position="40"/>
        <end position="53"/>
    </location>
</feature>
<feature type="compositionally biased region" description="Basic and acidic residues" evidence="1">
    <location>
        <begin position="20"/>
        <end position="32"/>
    </location>
</feature>
<feature type="compositionally biased region" description="Low complexity" evidence="1">
    <location>
        <begin position="302"/>
        <end position="320"/>
    </location>
</feature>
<evidence type="ECO:0000256" key="1">
    <source>
        <dbReference type="SAM" id="MobiDB-lite"/>
    </source>
</evidence>
<feature type="region of interest" description="Disordered" evidence="1">
    <location>
        <begin position="1"/>
        <end position="89"/>
    </location>
</feature>
<dbReference type="EMBL" id="CABIJS010000588">
    <property type="protein sequence ID" value="VUZ53951.1"/>
    <property type="molecule type" value="Genomic_DNA"/>
</dbReference>
<feature type="compositionally biased region" description="Low complexity" evidence="1">
    <location>
        <begin position="373"/>
        <end position="382"/>
    </location>
</feature>
<keyword evidence="3" id="KW-1185">Reference proteome</keyword>
<dbReference type="AlphaFoldDB" id="A0A564Z357"/>
<reference evidence="2 3" key="1">
    <citation type="submission" date="2019-07" db="EMBL/GenBank/DDBJ databases">
        <authorList>
            <person name="Jastrzebski P J."/>
            <person name="Paukszto L."/>
            <person name="Jastrzebski P J."/>
        </authorList>
    </citation>
    <scope>NUCLEOTIDE SEQUENCE [LARGE SCALE GENOMIC DNA]</scope>
    <source>
        <strain evidence="2 3">WMS-il1</strain>
    </source>
</reference>
<feature type="compositionally biased region" description="Basic and acidic residues" evidence="1">
    <location>
        <begin position="56"/>
        <end position="65"/>
    </location>
</feature>
<feature type="region of interest" description="Disordered" evidence="1">
    <location>
        <begin position="483"/>
        <end position="507"/>
    </location>
</feature>
<feature type="compositionally biased region" description="Acidic residues" evidence="1">
    <location>
        <begin position="491"/>
        <end position="500"/>
    </location>
</feature>
<gene>
    <name evidence="2" type="ORF">WMSIL1_LOCUS12189</name>
</gene>
<dbReference type="Proteomes" id="UP000321570">
    <property type="component" value="Unassembled WGS sequence"/>
</dbReference>
<feature type="compositionally biased region" description="Polar residues" evidence="1">
    <location>
        <begin position="67"/>
        <end position="76"/>
    </location>
</feature>
<feature type="compositionally biased region" description="Basic and acidic residues" evidence="1">
    <location>
        <begin position="77"/>
        <end position="89"/>
    </location>
</feature>
<name>A0A564Z357_HYMDI</name>
<accession>A0A564Z357</accession>
<sequence length="526" mass="60251">MNLFDLLNKKRSGSTMRSSSKKEPVSDRESRSRSCFAIFRNTQSKDTQTSPQPLQDEVKNSEESPKVSLTTQQTTESNERPSENIEGPRELTPFEILNVRVKEIISDADKWKLLNVNAKYSSRGKLILDTPNVEVDENGIVSFWGSNTDVYSRESFKHGPLLPELESAKDKESVIYYDPDRGYCIGGPSTLTSKQHILTEEEVQRLTSFDVLNIGRNKQPPQGHEIPNPQNEEKEEKSKDENTTSTSQNISPPKDEPLVVFEVFDTQKSETDSKEKSPEKEESTGQKDQLAKKPVKEAPTVKPNQKQSPQKTSSSQQLKPYYRRQSDQIIVSPKELKSHTVHSQPPCEKTQISSSHQGQVNSKNKEANPRKSPQPCSSSSSQTRQEQVRISKTSREIRYRYLNQYYSPPNPNCPEQYEPRLCSGRYLGANYPDQFNQYTEPGYWVPPNFIEHRGPRTYTRQHLYPALSQGQYYGIYPRPPPMYSKPTTSSDLDDIEDDNEGYTTSSYLSEDSEYSNHIYLYLYSLY</sequence>
<feature type="compositionally biased region" description="Basic and acidic residues" evidence="1">
    <location>
        <begin position="265"/>
        <end position="296"/>
    </location>
</feature>